<dbReference type="GO" id="GO:0008374">
    <property type="term" value="F:O-acyltransferase activity"/>
    <property type="evidence" value="ECO:0007669"/>
    <property type="project" value="TreeGrafter"/>
</dbReference>
<comment type="caution">
    <text evidence="5">The sequence shown here is derived from an EMBL/GenBank/DDBJ whole genome shotgun (WGS) entry which is preliminary data.</text>
</comment>
<dbReference type="InterPro" id="IPR001451">
    <property type="entry name" value="Hexapep"/>
</dbReference>
<dbReference type="PANTHER" id="PTHR23416">
    <property type="entry name" value="SIALIC ACID SYNTHASE-RELATED"/>
    <property type="match status" value="1"/>
</dbReference>
<organism evidence="5 6">
    <name type="scientific">Duganella vulcania</name>
    <dbReference type="NCBI Taxonomy" id="2692166"/>
    <lineage>
        <taxon>Bacteria</taxon>
        <taxon>Pseudomonadati</taxon>
        <taxon>Pseudomonadota</taxon>
        <taxon>Betaproteobacteria</taxon>
        <taxon>Burkholderiales</taxon>
        <taxon>Oxalobacteraceae</taxon>
        <taxon>Telluria group</taxon>
        <taxon>Duganella</taxon>
    </lineage>
</organism>
<dbReference type="InterPro" id="IPR051159">
    <property type="entry name" value="Hexapeptide_acetyltransf"/>
</dbReference>
<dbReference type="AlphaFoldDB" id="A0A845G9H8"/>
<dbReference type="CDD" id="cd04647">
    <property type="entry name" value="LbH_MAT_like"/>
    <property type="match status" value="1"/>
</dbReference>
<dbReference type="RefSeq" id="WP_161099320.1">
    <property type="nucleotide sequence ID" value="NZ_WWCW01000126.1"/>
</dbReference>
<proteinExistence type="inferred from homology"/>
<evidence type="ECO:0000256" key="2">
    <source>
        <dbReference type="ARBA" id="ARBA00022679"/>
    </source>
</evidence>
<gene>
    <name evidence="5" type="ORF">GTP91_25630</name>
</gene>
<keyword evidence="4 5" id="KW-0012">Acyltransferase</keyword>
<dbReference type="Proteomes" id="UP000470302">
    <property type="component" value="Unassembled WGS sequence"/>
</dbReference>
<dbReference type="Pfam" id="PF00132">
    <property type="entry name" value="Hexapep"/>
    <property type="match status" value="1"/>
</dbReference>
<dbReference type="PROSITE" id="PS00101">
    <property type="entry name" value="HEXAPEP_TRANSFERASES"/>
    <property type="match status" value="1"/>
</dbReference>
<evidence type="ECO:0000256" key="1">
    <source>
        <dbReference type="ARBA" id="ARBA00007274"/>
    </source>
</evidence>
<dbReference type="GO" id="GO:0005829">
    <property type="term" value="C:cytosol"/>
    <property type="evidence" value="ECO:0007669"/>
    <property type="project" value="TreeGrafter"/>
</dbReference>
<comment type="similarity">
    <text evidence="1">Belongs to the transferase hexapeptide repeat family.</text>
</comment>
<name>A0A845G9H8_9BURK</name>
<dbReference type="InterPro" id="IPR018357">
    <property type="entry name" value="Hexapep_transf_CS"/>
</dbReference>
<protein>
    <submittedName>
        <fullName evidence="5">Acyltransferase</fullName>
    </submittedName>
</protein>
<accession>A0A845G9H8</accession>
<evidence type="ECO:0000313" key="6">
    <source>
        <dbReference type="Proteomes" id="UP000470302"/>
    </source>
</evidence>
<dbReference type="PANTHER" id="PTHR23416:SF23">
    <property type="entry name" value="ACETYLTRANSFERASE C18B11.09C-RELATED"/>
    <property type="match status" value="1"/>
</dbReference>
<sequence length="191" mass="21030">MKQVLKRVIKKSLKATIGWPKDKPDPIEHFRRNGMKVGANFHMLEGCIIDDSHYWLIDIGDNVTLAPRVHLLAHDASTKMHLNYTKIKNVSIGNKVFIGAGSIVMPGVRIGDNVIIGAGSVVTRDVQPNSVYAGNPAKFICGMDDYLAKEKARMTADNTFGEEYTLRQAVGADKKAHMQRVLAKDGVGFVI</sequence>
<evidence type="ECO:0000256" key="3">
    <source>
        <dbReference type="ARBA" id="ARBA00022737"/>
    </source>
</evidence>
<evidence type="ECO:0000313" key="5">
    <source>
        <dbReference type="EMBL" id="MYM90541.1"/>
    </source>
</evidence>
<keyword evidence="3" id="KW-0677">Repeat</keyword>
<dbReference type="EMBL" id="WWCW01000126">
    <property type="protein sequence ID" value="MYM90541.1"/>
    <property type="molecule type" value="Genomic_DNA"/>
</dbReference>
<keyword evidence="2 5" id="KW-0808">Transferase</keyword>
<dbReference type="InterPro" id="IPR011004">
    <property type="entry name" value="Trimer_LpxA-like_sf"/>
</dbReference>
<dbReference type="SUPFAM" id="SSF51161">
    <property type="entry name" value="Trimeric LpxA-like enzymes"/>
    <property type="match status" value="1"/>
</dbReference>
<evidence type="ECO:0000256" key="4">
    <source>
        <dbReference type="ARBA" id="ARBA00023315"/>
    </source>
</evidence>
<dbReference type="Gene3D" id="2.160.10.10">
    <property type="entry name" value="Hexapeptide repeat proteins"/>
    <property type="match status" value="1"/>
</dbReference>
<reference evidence="5 6" key="1">
    <citation type="submission" date="2020-01" db="EMBL/GenBank/DDBJ databases">
        <title>Novel species isolated from a subtropical stream in China.</title>
        <authorList>
            <person name="Lu H."/>
        </authorList>
    </citation>
    <scope>NUCLEOTIDE SEQUENCE [LARGE SCALE GENOMIC DNA]</scope>
    <source>
        <strain evidence="5 6">FT82W</strain>
    </source>
</reference>